<evidence type="ECO:0000313" key="14">
    <source>
        <dbReference type="Proteomes" id="UP000450000"/>
    </source>
</evidence>
<feature type="domain" description="ABC transporter" evidence="11">
    <location>
        <begin position="370"/>
        <end position="607"/>
    </location>
</feature>
<dbReference type="GO" id="GO:0016887">
    <property type="term" value="F:ATP hydrolysis activity"/>
    <property type="evidence" value="ECO:0007669"/>
    <property type="project" value="InterPro"/>
</dbReference>
<dbReference type="InterPro" id="IPR003439">
    <property type="entry name" value="ABC_transporter-like_ATP-bd"/>
</dbReference>
<organism evidence="13 14">
    <name type="scientific">Streptomyces kaniharaensis</name>
    <dbReference type="NCBI Taxonomy" id="212423"/>
    <lineage>
        <taxon>Bacteria</taxon>
        <taxon>Bacillati</taxon>
        <taxon>Actinomycetota</taxon>
        <taxon>Actinomycetes</taxon>
        <taxon>Kitasatosporales</taxon>
        <taxon>Streptomycetaceae</taxon>
        <taxon>Streptomyces</taxon>
    </lineage>
</organism>
<dbReference type="InterPro" id="IPR017871">
    <property type="entry name" value="ABC_transporter-like_CS"/>
</dbReference>
<keyword evidence="5" id="KW-0547">Nucleotide-binding</keyword>
<dbReference type="InterPro" id="IPR011527">
    <property type="entry name" value="ABC1_TM_dom"/>
</dbReference>
<name>A0A6N7KVR6_9ACTN</name>
<evidence type="ECO:0000256" key="3">
    <source>
        <dbReference type="ARBA" id="ARBA00022475"/>
    </source>
</evidence>
<dbReference type="CDD" id="cd18543">
    <property type="entry name" value="ABC_6TM_Rv0194_D1_like"/>
    <property type="match status" value="1"/>
</dbReference>
<evidence type="ECO:0000313" key="13">
    <source>
        <dbReference type="EMBL" id="MQS14084.1"/>
    </source>
</evidence>
<dbReference type="SUPFAM" id="SSF52540">
    <property type="entry name" value="P-loop containing nucleoside triphosphate hydrolases"/>
    <property type="match status" value="1"/>
</dbReference>
<dbReference type="GO" id="GO:0015421">
    <property type="term" value="F:ABC-type oligopeptide transporter activity"/>
    <property type="evidence" value="ECO:0007669"/>
    <property type="project" value="TreeGrafter"/>
</dbReference>
<dbReference type="GO" id="GO:0005524">
    <property type="term" value="F:ATP binding"/>
    <property type="evidence" value="ECO:0007669"/>
    <property type="project" value="UniProtKB-KW"/>
</dbReference>
<feature type="transmembrane region" description="Helical" evidence="10">
    <location>
        <begin position="265"/>
        <end position="291"/>
    </location>
</feature>
<comment type="subcellular location">
    <subcellularLocation>
        <location evidence="1">Cell membrane</location>
        <topology evidence="1">Multi-pass membrane protein</topology>
    </subcellularLocation>
</comment>
<evidence type="ECO:0000256" key="4">
    <source>
        <dbReference type="ARBA" id="ARBA00022692"/>
    </source>
</evidence>
<evidence type="ECO:0000256" key="8">
    <source>
        <dbReference type="ARBA" id="ARBA00023136"/>
    </source>
</evidence>
<dbReference type="SMART" id="SM00382">
    <property type="entry name" value="AAA"/>
    <property type="match status" value="1"/>
</dbReference>
<keyword evidence="3" id="KW-1003">Cell membrane</keyword>
<dbReference type="Gene3D" id="3.40.50.300">
    <property type="entry name" value="P-loop containing nucleotide triphosphate hydrolases"/>
    <property type="match status" value="1"/>
</dbReference>
<dbReference type="GO" id="GO:0005886">
    <property type="term" value="C:plasma membrane"/>
    <property type="evidence" value="ECO:0007669"/>
    <property type="project" value="UniProtKB-SubCell"/>
</dbReference>
<dbReference type="SUPFAM" id="SSF90123">
    <property type="entry name" value="ABC transporter transmembrane region"/>
    <property type="match status" value="1"/>
</dbReference>
<feature type="transmembrane region" description="Helical" evidence="10">
    <location>
        <begin position="45"/>
        <end position="70"/>
    </location>
</feature>
<accession>A0A6N7KVR6</accession>
<dbReference type="OrthoDB" id="9806127at2"/>
<dbReference type="InterPro" id="IPR039421">
    <property type="entry name" value="Type_1_exporter"/>
</dbReference>
<keyword evidence="4 10" id="KW-0812">Transmembrane</keyword>
<dbReference type="EMBL" id="WBOF01000001">
    <property type="protein sequence ID" value="MQS14084.1"/>
    <property type="molecule type" value="Genomic_DNA"/>
</dbReference>
<keyword evidence="2" id="KW-0813">Transport</keyword>
<evidence type="ECO:0000256" key="6">
    <source>
        <dbReference type="ARBA" id="ARBA00022840"/>
    </source>
</evidence>
<keyword evidence="14" id="KW-1185">Reference proteome</keyword>
<proteinExistence type="predicted"/>
<dbReference type="InterPro" id="IPR036640">
    <property type="entry name" value="ABC1_TM_sf"/>
</dbReference>
<feature type="transmembrane region" description="Helical" evidence="10">
    <location>
        <begin position="155"/>
        <end position="179"/>
    </location>
</feature>
<feature type="transmembrane region" description="Helical" evidence="10">
    <location>
        <begin position="185"/>
        <end position="203"/>
    </location>
</feature>
<dbReference type="AlphaFoldDB" id="A0A6N7KVR6"/>
<dbReference type="Pfam" id="PF00664">
    <property type="entry name" value="ABC_membrane"/>
    <property type="match status" value="1"/>
</dbReference>
<dbReference type="Gene3D" id="1.20.1560.10">
    <property type="entry name" value="ABC transporter type 1, transmembrane domain"/>
    <property type="match status" value="1"/>
</dbReference>
<dbReference type="Pfam" id="PF00005">
    <property type="entry name" value="ABC_tran"/>
    <property type="match status" value="1"/>
</dbReference>
<keyword evidence="8 10" id="KW-0472">Membrane</keyword>
<evidence type="ECO:0000256" key="10">
    <source>
        <dbReference type="SAM" id="Phobius"/>
    </source>
</evidence>
<feature type="domain" description="ABC transmembrane type-1" evidence="12">
    <location>
        <begin position="47"/>
        <end position="328"/>
    </location>
</feature>
<gene>
    <name evidence="13" type="ORF">F7Q99_17840</name>
</gene>
<sequence>MTEPQPTLTTMAENRQDHASATGHRSTVRSLLRLRPYARAVRRQLTVSVTAAVLAMMSVLAVPVVLGRIVDGPLAEHDLAGLWPLAGLLLLLGLVEAALFYTRRVVLARPLAGLETAMRGDLFAKLQRLPVSFHDRWGSGQLLSRATADMYTMRLFLAFPLVFLIVNSVMFLAGTVVMFTQDWRLALIVLMPAAPLFVLTRRFEAGYSGASRLAQDQNGDLATVVEESILGIRVLKAFGRHRSMAERFRAQSHLLRRTELRKAHLLANLWAVIVGLPEIALGCALAVGAYLVAHDELSAGTLVAFLSTALALRWPVESLGWLLAYANEAATATDRFFEVLDEPEPADQAEPASPDTATATATALGTTDGIRFTGVRFRYPDAPDDTPDLLCGIDLHIRSGETMALVGATGSGKTTLTALLPRLYEATAGTITLDGRDIRELPRERLRELVAVAFEEPTLFSATVRENVLMGAPGAGDDQLLAALATAQAGFVEKLPAGVDTEVGEQGLSLSGGQRQRLALARAVVGDPAFLVLDDPLSALDVHTEALVERALREVLGSTTALVVAHRPSTVLLADRVAVLADGRIEAVGTHQELLHSSAHYRELMSGEAALVPEGSTTR</sequence>
<dbReference type="PANTHER" id="PTHR43394">
    <property type="entry name" value="ATP-DEPENDENT PERMEASE MDL1, MITOCHONDRIAL"/>
    <property type="match status" value="1"/>
</dbReference>
<dbReference type="PROSITE" id="PS50929">
    <property type="entry name" value="ABC_TM1F"/>
    <property type="match status" value="1"/>
</dbReference>
<dbReference type="InterPro" id="IPR027417">
    <property type="entry name" value="P-loop_NTPase"/>
</dbReference>
<feature type="region of interest" description="Disordered" evidence="9">
    <location>
        <begin position="1"/>
        <end position="22"/>
    </location>
</feature>
<keyword evidence="6 13" id="KW-0067">ATP-binding</keyword>
<dbReference type="Proteomes" id="UP000450000">
    <property type="component" value="Unassembled WGS sequence"/>
</dbReference>
<evidence type="ECO:0000256" key="2">
    <source>
        <dbReference type="ARBA" id="ARBA00022448"/>
    </source>
</evidence>
<dbReference type="PROSITE" id="PS00211">
    <property type="entry name" value="ABC_TRANSPORTER_1"/>
    <property type="match status" value="1"/>
</dbReference>
<dbReference type="PROSITE" id="PS50893">
    <property type="entry name" value="ABC_TRANSPORTER_2"/>
    <property type="match status" value="1"/>
</dbReference>
<reference evidence="13 14" key="1">
    <citation type="submission" date="2019-09" db="EMBL/GenBank/DDBJ databases">
        <title>Genome Sequences of Streptomyces kaniharaensis ATCC 21070.</title>
        <authorList>
            <person name="Zhu W."/>
            <person name="De Crecy-Lagard V."/>
            <person name="Richards N.G."/>
        </authorList>
    </citation>
    <scope>NUCLEOTIDE SEQUENCE [LARGE SCALE GENOMIC DNA]</scope>
    <source>
        <strain evidence="13 14">SF-557</strain>
    </source>
</reference>
<evidence type="ECO:0000256" key="1">
    <source>
        <dbReference type="ARBA" id="ARBA00004651"/>
    </source>
</evidence>
<dbReference type="InterPro" id="IPR003593">
    <property type="entry name" value="AAA+_ATPase"/>
</dbReference>
<evidence type="ECO:0000256" key="7">
    <source>
        <dbReference type="ARBA" id="ARBA00022989"/>
    </source>
</evidence>
<evidence type="ECO:0000256" key="5">
    <source>
        <dbReference type="ARBA" id="ARBA00022741"/>
    </source>
</evidence>
<evidence type="ECO:0000259" key="12">
    <source>
        <dbReference type="PROSITE" id="PS50929"/>
    </source>
</evidence>
<dbReference type="PANTHER" id="PTHR43394:SF1">
    <property type="entry name" value="ATP-BINDING CASSETTE SUB-FAMILY B MEMBER 10, MITOCHONDRIAL"/>
    <property type="match status" value="1"/>
</dbReference>
<dbReference type="FunFam" id="3.40.50.300:FF:000854">
    <property type="entry name" value="Multidrug ABC transporter ATP-binding protein"/>
    <property type="match status" value="1"/>
</dbReference>
<feature type="transmembrane region" description="Helical" evidence="10">
    <location>
        <begin position="82"/>
        <end position="101"/>
    </location>
</feature>
<evidence type="ECO:0000256" key="9">
    <source>
        <dbReference type="SAM" id="MobiDB-lite"/>
    </source>
</evidence>
<keyword evidence="7 10" id="KW-1133">Transmembrane helix</keyword>
<feature type="compositionally biased region" description="Polar residues" evidence="9">
    <location>
        <begin position="1"/>
        <end position="13"/>
    </location>
</feature>
<comment type="caution">
    <text evidence="13">The sequence shown here is derived from an EMBL/GenBank/DDBJ whole genome shotgun (WGS) entry which is preliminary data.</text>
</comment>
<protein>
    <submittedName>
        <fullName evidence="13">ABC transporter ATP-binding protein</fullName>
    </submittedName>
</protein>
<evidence type="ECO:0000259" key="11">
    <source>
        <dbReference type="PROSITE" id="PS50893"/>
    </source>
</evidence>